<dbReference type="Proteomes" id="UP001600888">
    <property type="component" value="Unassembled WGS sequence"/>
</dbReference>
<keyword evidence="4" id="KW-1185">Reference proteome</keyword>
<feature type="domain" description="Heterokaryon incompatibility" evidence="2">
    <location>
        <begin position="468"/>
        <end position="632"/>
    </location>
</feature>
<name>A0ABR4DVC0_9PEZI</name>
<gene>
    <name evidence="3" type="ORF">FJTKL_03520</name>
</gene>
<proteinExistence type="predicted"/>
<organism evidence="3 4">
    <name type="scientific">Diaporthe vaccinii</name>
    <dbReference type="NCBI Taxonomy" id="105482"/>
    <lineage>
        <taxon>Eukaryota</taxon>
        <taxon>Fungi</taxon>
        <taxon>Dikarya</taxon>
        <taxon>Ascomycota</taxon>
        <taxon>Pezizomycotina</taxon>
        <taxon>Sordariomycetes</taxon>
        <taxon>Sordariomycetidae</taxon>
        <taxon>Diaporthales</taxon>
        <taxon>Diaporthaceae</taxon>
        <taxon>Diaporthe</taxon>
        <taxon>Diaporthe eres species complex</taxon>
    </lineage>
</organism>
<evidence type="ECO:0000313" key="3">
    <source>
        <dbReference type="EMBL" id="KAL2274263.1"/>
    </source>
</evidence>
<reference evidence="3 4" key="1">
    <citation type="submission" date="2024-03" db="EMBL/GenBank/DDBJ databases">
        <title>A high-quality draft genome sequence of Diaporthe vaccinii, a causative agent of upright dieback and viscid rot disease in cranberry plants.</title>
        <authorList>
            <person name="Sarrasin M."/>
            <person name="Lang B.F."/>
            <person name="Burger G."/>
        </authorList>
    </citation>
    <scope>NUCLEOTIDE SEQUENCE [LARGE SCALE GENOMIC DNA]</scope>
    <source>
        <strain evidence="3 4">IS7</strain>
    </source>
</reference>
<dbReference type="InterPro" id="IPR010730">
    <property type="entry name" value="HET"/>
</dbReference>
<dbReference type="PANTHER" id="PTHR33112:SF1">
    <property type="entry name" value="HETEROKARYON INCOMPATIBILITY DOMAIN-CONTAINING PROTEIN"/>
    <property type="match status" value="1"/>
</dbReference>
<sequence length="949" mass="105199">MISNMDAIYGAADLTIIAAAGSDDDSGLPSVSRFVSLEGTVPPWDGLVHTEFSVPAHEQWENSTWSTRGWTYQEGLLSQRHLTFTSTRVTLRCDMDHVSESEGIFAHINEYSRRSLTYPSDSLKAFLGVFRAYERLPSPVMHVWGVPFLLDPSRNIQNPGQGLLWEAFPCLLRRIDGLPSWSWAGWSGWRAQDLPDWYLMSRRFQLGPYRLLIKHLRCETAAWEPSDITLEILTGSKLTDISDYFRAGHRPPSGEIGGPPPVLYLIAWSTTVNIHVSKKAYFRLSDEDLNASAATIDQEPESLYKGEPQVNGLWACKWTAAVICWGARNATAASEVLNLAVGDAVDDDIAAAIPEDIREGKAAHNLHVAVVAPLPHSEQYSDAEGVRAVPVRPPPGYQTRVLSAGVDYAQVRALLARCERAHGTPASADGDGNKGGPTGDSLESILPDLTVIDCEAERLVPAGAGCRFAALSYVWGRSREDGRGDGDEERIQADLRSRQRPLPRTVRDAMHVVRELGLRFLWVDRYCIGDEDEDEDEGDGAARGGRKHHTISNMDAVYRRAALTIVAASGAHSDHGLPGASRIHRRLDTYSLAENGHGDAGGEGREAYVYIDEAHAELSELIWSARGWTYQEGLLSRHRLVFTETQAVFQCQHSHNHGHNDSTGLVARAEDVFYCIEGYTRRRLTYPTDSLRAFLGVLRAFEKLRPPAEHLWGVPFVLGKDGRVRQLAQGLLWKSQSRSLRRIGGLPSWTWAGWDGWASQQQREGDGDGSETEYSVWMYGLIPVDPSLADLEDILVDVPCGAAESLGLAEYFRTQREGRGTWGLPPEHAIYVTAWTIEISFAAGGRRECVVDLDTRSDFQFGAVAADGLHDGGAFTVAVICWALSHPTRAARDFRTQSLVLARAGPDSFCRIGTLETRWWKEHLVEDKKGGAHIAAWDRHFVRRRLCIV</sequence>
<protein>
    <recommendedName>
        <fullName evidence="2">Heterokaryon incompatibility domain-containing protein</fullName>
    </recommendedName>
</protein>
<dbReference type="Pfam" id="PF06985">
    <property type="entry name" value="HET"/>
    <property type="match status" value="2"/>
</dbReference>
<feature type="region of interest" description="Disordered" evidence="1">
    <location>
        <begin position="422"/>
        <end position="442"/>
    </location>
</feature>
<dbReference type="PANTHER" id="PTHR33112">
    <property type="entry name" value="DOMAIN PROTEIN, PUTATIVE-RELATED"/>
    <property type="match status" value="1"/>
</dbReference>
<feature type="domain" description="Heterokaryon incompatibility" evidence="2">
    <location>
        <begin position="2"/>
        <end position="74"/>
    </location>
</feature>
<accession>A0ABR4DVC0</accession>
<comment type="caution">
    <text evidence="3">The sequence shown here is derived from an EMBL/GenBank/DDBJ whole genome shotgun (WGS) entry which is preliminary data.</text>
</comment>
<evidence type="ECO:0000313" key="4">
    <source>
        <dbReference type="Proteomes" id="UP001600888"/>
    </source>
</evidence>
<evidence type="ECO:0000256" key="1">
    <source>
        <dbReference type="SAM" id="MobiDB-lite"/>
    </source>
</evidence>
<dbReference type="EMBL" id="JBAWTH010000160">
    <property type="protein sequence ID" value="KAL2274263.1"/>
    <property type="molecule type" value="Genomic_DNA"/>
</dbReference>
<evidence type="ECO:0000259" key="2">
    <source>
        <dbReference type="Pfam" id="PF06985"/>
    </source>
</evidence>